<evidence type="ECO:0000313" key="1">
    <source>
        <dbReference type="Ensembl" id="ENSMSIP00000018539.1"/>
    </source>
</evidence>
<protein>
    <submittedName>
        <fullName evidence="1">Uncharacterized protein</fullName>
    </submittedName>
</protein>
<dbReference type="Ensembl" id="ENSMSIT00000023424.1">
    <property type="protein sequence ID" value="ENSMSIP00000018539.1"/>
    <property type="gene ID" value="ENSMSIG00000015805.1"/>
</dbReference>
<dbReference type="Proteomes" id="UP000694415">
    <property type="component" value="Unplaced"/>
</dbReference>
<name>A0A8C6HB06_MUSSI</name>
<accession>A0A8C6HB06</accession>
<sequence>MESWALVVLLQRTHPACPLCLVPSLRDAIARRSMPPRDKRTEQDTIRQKLSYGGWTGQPKRRKNVPRADCGCIRGPSWRLLFWDVWRMGQLSSCKSIC</sequence>
<organism evidence="1 2">
    <name type="scientific">Mus spicilegus</name>
    <name type="common">Mound-building mouse</name>
    <dbReference type="NCBI Taxonomy" id="10103"/>
    <lineage>
        <taxon>Eukaryota</taxon>
        <taxon>Metazoa</taxon>
        <taxon>Chordata</taxon>
        <taxon>Craniata</taxon>
        <taxon>Vertebrata</taxon>
        <taxon>Euteleostomi</taxon>
        <taxon>Mammalia</taxon>
        <taxon>Eutheria</taxon>
        <taxon>Euarchontoglires</taxon>
        <taxon>Glires</taxon>
        <taxon>Rodentia</taxon>
        <taxon>Myomorpha</taxon>
        <taxon>Muroidea</taxon>
        <taxon>Muridae</taxon>
        <taxon>Murinae</taxon>
        <taxon>Mus</taxon>
        <taxon>Mus</taxon>
    </lineage>
</organism>
<keyword evidence="2" id="KW-1185">Reference proteome</keyword>
<dbReference type="AlphaFoldDB" id="A0A8C6HB06"/>
<proteinExistence type="predicted"/>
<reference evidence="1" key="1">
    <citation type="submission" date="2025-08" db="UniProtKB">
        <authorList>
            <consortium name="Ensembl"/>
        </authorList>
    </citation>
    <scope>IDENTIFICATION</scope>
</reference>
<reference evidence="1" key="2">
    <citation type="submission" date="2025-09" db="UniProtKB">
        <authorList>
            <consortium name="Ensembl"/>
        </authorList>
    </citation>
    <scope>IDENTIFICATION</scope>
</reference>
<evidence type="ECO:0000313" key="2">
    <source>
        <dbReference type="Proteomes" id="UP000694415"/>
    </source>
</evidence>